<dbReference type="SUPFAM" id="SSF56672">
    <property type="entry name" value="DNA/RNA polymerases"/>
    <property type="match status" value="1"/>
</dbReference>
<dbReference type="PANTHER" id="PTHR24559">
    <property type="entry name" value="TRANSPOSON TY3-I GAG-POL POLYPROTEIN"/>
    <property type="match status" value="1"/>
</dbReference>
<keyword evidence="3" id="KW-1185">Reference proteome</keyword>
<sequence length="459" mass="52468">MLLAEWPNALPNLTSALKDSDHQRHSGMVLKSSVMEMLKDKLGLSSGLKKLWFLDRIVNRGQDQQENRGRHDQGQHEYRGRQDQNVEHTRFGVRRDGTDDSETTDFRVRIRVYCRNGMNARVEWYHNQRSTGVSNSGFNQTLPPTTGRVYATPLDQSAKTQLRVREQDISKTAFRTRYGHYEFLVMPFGLTMLLLCLKKEQSNITDCDLRFLASKKLYAKFQKCEFWFIAIAFLCQIVSAERHHYGSIKDEAITKCRDDTTVTEVRSFMGLAGYNLTFCEGSPIKLYARTQLKKGSGVFQIYSDASKKDLENTICMVKLVDIFTDHRVLREESNLMLQIKEAQRDDGDYGLLIIRKLGEIAYLHIAFPILTPYGQQSGPFIPIEDNVEACALECTVALPPQISLRSLGGEWGYSLGGICTREELHPLHVASYPFDQIQPNMSLSEEPESILDLKEVMKK</sequence>
<reference evidence="2" key="1">
    <citation type="journal article" date="2022" name="Int. J. Mol. Sci.">
        <title>Draft Genome of Tanacetum Coccineum: Genomic Comparison of Closely Related Tanacetum-Family Plants.</title>
        <authorList>
            <person name="Yamashiro T."/>
            <person name="Shiraishi A."/>
            <person name="Nakayama K."/>
            <person name="Satake H."/>
        </authorList>
    </citation>
    <scope>NUCLEOTIDE SEQUENCE</scope>
</reference>
<evidence type="ECO:0000313" key="3">
    <source>
        <dbReference type="Proteomes" id="UP001151760"/>
    </source>
</evidence>
<evidence type="ECO:0000256" key="1">
    <source>
        <dbReference type="SAM" id="MobiDB-lite"/>
    </source>
</evidence>
<comment type="caution">
    <text evidence="2">The sequence shown here is derived from an EMBL/GenBank/DDBJ whole genome shotgun (WGS) entry which is preliminary data.</text>
</comment>
<dbReference type="InterPro" id="IPR053134">
    <property type="entry name" value="RNA-dir_DNA_polymerase"/>
</dbReference>
<dbReference type="InterPro" id="IPR043502">
    <property type="entry name" value="DNA/RNA_pol_sf"/>
</dbReference>
<accession>A0ABQ5I7C6</accession>
<evidence type="ECO:0000313" key="2">
    <source>
        <dbReference type="EMBL" id="GJT96035.1"/>
    </source>
</evidence>
<gene>
    <name evidence="2" type="ORF">Tco_1091553</name>
</gene>
<organism evidence="2 3">
    <name type="scientific">Tanacetum coccineum</name>
    <dbReference type="NCBI Taxonomy" id="301880"/>
    <lineage>
        <taxon>Eukaryota</taxon>
        <taxon>Viridiplantae</taxon>
        <taxon>Streptophyta</taxon>
        <taxon>Embryophyta</taxon>
        <taxon>Tracheophyta</taxon>
        <taxon>Spermatophyta</taxon>
        <taxon>Magnoliopsida</taxon>
        <taxon>eudicotyledons</taxon>
        <taxon>Gunneridae</taxon>
        <taxon>Pentapetalae</taxon>
        <taxon>asterids</taxon>
        <taxon>campanulids</taxon>
        <taxon>Asterales</taxon>
        <taxon>Asteraceae</taxon>
        <taxon>Asteroideae</taxon>
        <taxon>Anthemideae</taxon>
        <taxon>Anthemidinae</taxon>
        <taxon>Tanacetum</taxon>
    </lineage>
</organism>
<feature type="region of interest" description="Disordered" evidence="1">
    <location>
        <begin position="62"/>
        <end position="82"/>
    </location>
</feature>
<dbReference type="Proteomes" id="UP001151760">
    <property type="component" value="Unassembled WGS sequence"/>
</dbReference>
<name>A0ABQ5I7C6_9ASTR</name>
<reference evidence="2" key="2">
    <citation type="submission" date="2022-01" db="EMBL/GenBank/DDBJ databases">
        <authorList>
            <person name="Yamashiro T."/>
            <person name="Shiraishi A."/>
            <person name="Satake H."/>
            <person name="Nakayama K."/>
        </authorList>
    </citation>
    <scope>NUCLEOTIDE SEQUENCE</scope>
</reference>
<dbReference type="PANTHER" id="PTHR24559:SF427">
    <property type="entry name" value="RNA-DIRECTED DNA POLYMERASE"/>
    <property type="match status" value="1"/>
</dbReference>
<proteinExistence type="predicted"/>
<feature type="compositionally biased region" description="Basic and acidic residues" evidence="1">
    <location>
        <begin position="63"/>
        <end position="82"/>
    </location>
</feature>
<dbReference type="Gene3D" id="3.10.10.10">
    <property type="entry name" value="HIV Type 1 Reverse Transcriptase, subunit A, domain 1"/>
    <property type="match status" value="1"/>
</dbReference>
<protein>
    <submittedName>
        <fullName evidence="2">Uncharacterized protein</fullName>
    </submittedName>
</protein>
<dbReference type="EMBL" id="BQNB010020446">
    <property type="protein sequence ID" value="GJT96035.1"/>
    <property type="molecule type" value="Genomic_DNA"/>
</dbReference>